<dbReference type="RefSeq" id="WP_127085699.1">
    <property type="nucleotide sequence ID" value="NZ_RSCL01000025.1"/>
</dbReference>
<keyword evidence="6" id="KW-1185">Reference proteome</keyword>
<dbReference type="PROSITE" id="PS01124">
    <property type="entry name" value="HTH_ARAC_FAMILY_2"/>
    <property type="match status" value="1"/>
</dbReference>
<dbReference type="Proteomes" id="UP000271624">
    <property type="component" value="Unassembled WGS sequence"/>
</dbReference>
<proteinExistence type="predicted"/>
<sequence length="301" mass="34118">MSKKKPLNIDFSKETEVGYKRVYSRLPLLTNLGAVWDGVTNAYDNQPPHETPEVIAPQIGVAIFTQVPEAIQYEQTLDGRLYCKQVCSGDIVITPANTSTRARWNKTFSTILLGFEPLVFKRTIYESLDPDKVEMAPHFAVTDPLVYQIGLALKSALENYSKPSRLYVETMANALAVHIIQKYSINKPVIQDYTEGLSRYQLQTVIDYIHAHLSKNIGLAELAQLVQMSPRYFLKLFKTSTSATPHQFVIRTRVELAKQLLLAGRMSIAEIAHYCGFANQSHLNMHFKRLLGITPKQFQQK</sequence>
<evidence type="ECO:0000313" key="5">
    <source>
        <dbReference type="EMBL" id="RUT00166.1"/>
    </source>
</evidence>
<keyword evidence="3" id="KW-0804">Transcription</keyword>
<dbReference type="Gene3D" id="1.10.10.60">
    <property type="entry name" value="Homeodomain-like"/>
    <property type="match status" value="2"/>
</dbReference>
<name>A0A433V253_9CYAN</name>
<reference evidence="5" key="1">
    <citation type="submission" date="2018-12" db="EMBL/GenBank/DDBJ databases">
        <authorList>
            <person name="Will S."/>
            <person name="Neumann-Schaal M."/>
            <person name="Henke P."/>
        </authorList>
    </citation>
    <scope>NUCLEOTIDE SEQUENCE</scope>
    <source>
        <strain evidence="5">PCC 7102</strain>
    </source>
</reference>
<dbReference type="PROSITE" id="PS00041">
    <property type="entry name" value="HTH_ARAC_FAMILY_1"/>
    <property type="match status" value="1"/>
</dbReference>
<accession>A0A433V253</accession>
<gene>
    <name evidence="5" type="ORF">DSM106972_076140</name>
</gene>
<dbReference type="OrthoDB" id="516605at2"/>
<dbReference type="SMART" id="SM00342">
    <property type="entry name" value="HTH_ARAC"/>
    <property type="match status" value="1"/>
</dbReference>
<reference evidence="5" key="2">
    <citation type="journal article" date="2019" name="Genome Biol. Evol.">
        <title>Day and night: Metabolic profiles and evolutionary relationships of six axenic non-marine cyanobacteria.</title>
        <authorList>
            <person name="Will S.E."/>
            <person name="Henke P."/>
            <person name="Boedeker C."/>
            <person name="Huang S."/>
            <person name="Brinkmann H."/>
            <person name="Rohde M."/>
            <person name="Jarek M."/>
            <person name="Friedl T."/>
            <person name="Seufert S."/>
            <person name="Schumacher M."/>
            <person name="Overmann J."/>
            <person name="Neumann-Schaal M."/>
            <person name="Petersen J."/>
        </authorList>
    </citation>
    <scope>NUCLEOTIDE SEQUENCE [LARGE SCALE GENOMIC DNA]</scope>
    <source>
        <strain evidence="5">PCC 7102</strain>
    </source>
</reference>
<dbReference type="InterPro" id="IPR009057">
    <property type="entry name" value="Homeodomain-like_sf"/>
</dbReference>
<keyword evidence="1" id="KW-0805">Transcription regulation</keyword>
<dbReference type="InterPro" id="IPR018062">
    <property type="entry name" value="HTH_AraC-typ_CS"/>
</dbReference>
<dbReference type="AlphaFoldDB" id="A0A433V253"/>
<evidence type="ECO:0000313" key="6">
    <source>
        <dbReference type="Proteomes" id="UP000271624"/>
    </source>
</evidence>
<evidence type="ECO:0000259" key="4">
    <source>
        <dbReference type="PROSITE" id="PS01124"/>
    </source>
</evidence>
<dbReference type="PANTHER" id="PTHR46796">
    <property type="entry name" value="HTH-TYPE TRANSCRIPTIONAL ACTIVATOR RHAS-RELATED"/>
    <property type="match status" value="1"/>
</dbReference>
<feature type="domain" description="HTH araC/xylS-type" evidence="4">
    <location>
        <begin position="203"/>
        <end position="301"/>
    </location>
</feature>
<dbReference type="GO" id="GO:0003700">
    <property type="term" value="F:DNA-binding transcription factor activity"/>
    <property type="evidence" value="ECO:0007669"/>
    <property type="project" value="InterPro"/>
</dbReference>
<evidence type="ECO:0000256" key="2">
    <source>
        <dbReference type="ARBA" id="ARBA00023125"/>
    </source>
</evidence>
<comment type="caution">
    <text evidence="5">The sequence shown here is derived from an EMBL/GenBank/DDBJ whole genome shotgun (WGS) entry which is preliminary data.</text>
</comment>
<keyword evidence="2" id="KW-0238">DNA-binding</keyword>
<dbReference type="Pfam" id="PF12833">
    <property type="entry name" value="HTH_18"/>
    <property type="match status" value="1"/>
</dbReference>
<protein>
    <submittedName>
        <fullName evidence="5">AraC family transcriptional regulator</fullName>
    </submittedName>
</protein>
<dbReference type="InterPro" id="IPR018060">
    <property type="entry name" value="HTH_AraC"/>
</dbReference>
<evidence type="ECO:0000256" key="1">
    <source>
        <dbReference type="ARBA" id="ARBA00023015"/>
    </source>
</evidence>
<evidence type="ECO:0000256" key="3">
    <source>
        <dbReference type="ARBA" id="ARBA00023163"/>
    </source>
</evidence>
<dbReference type="EMBL" id="RSCL01000025">
    <property type="protein sequence ID" value="RUT00166.1"/>
    <property type="molecule type" value="Genomic_DNA"/>
</dbReference>
<dbReference type="InterPro" id="IPR050204">
    <property type="entry name" value="AraC_XylS_family_regulators"/>
</dbReference>
<dbReference type="GO" id="GO:0043565">
    <property type="term" value="F:sequence-specific DNA binding"/>
    <property type="evidence" value="ECO:0007669"/>
    <property type="project" value="InterPro"/>
</dbReference>
<dbReference type="SUPFAM" id="SSF46689">
    <property type="entry name" value="Homeodomain-like"/>
    <property type="match status" value="2"/>
</dbReference>
<dbReference type="PANTHER" id="PTHR46796:SF6">
    <property type="entry name" value="ARAC SUBFAMILY"/>
    <property type="match status" value="1"/>
</dbReference>
<organism evidence="5 6">
    <name type="scientific">Dulcicalothrix desertica PCC 7102</name>
    <dbReference type="NCBI Taxonomy" id="232991"/>
    <lineage>
        <taxon>Bacteria</taxon>
        <taxon>Bacillati</taxon>
        <taxon>Cyanobacteriota</taxon>
        <taxon>Cyanophyceae</taxon>
        <taxon>Nostocales</taxon>
        <taxon>Calotrichaceae</taxon>
        <taxon>Dulcicalothrix</taxon>
    </lineage>
</organism>